<name>A0A368KAA7_9GAMM</name>
<evidence type="ECO:0000313" key="1">
    <source>
        <dbReference type="EMBL" id="RCS28880.1"/>
    </source>
</evidence>
<evidence type="ECO:0000313" key="2">
    <source>
        <dbReference type="Proteomes" id="UP000252387"/>
    </source>
</evidence>
<dbReference type="PIRSF" id="PIRSF037225">
    <property type="entry name" value="UCP037225"/>
    <property type="match status" value="1"/>
</dbReference>
<dbReference type="Pfam" id="PF14255">
    <property type="entry name" value="Zn_ribbon_21"/>
    <property type="match status" value="1"/>
</dbReference>
<dbReference type="Proteomes" id="UP000252387">
    <property type="component" value="Unassembled WGS sequence"/>
</dbReference>
<sequence length="62" mass="6943">MLTPYTIDCPYCGEPIEILLDASIPSQHYIEDCQVCCRPITLQVEIDEDGEPQVRATGENDT</sequence>
<organism evidence="1 2">
    <name type="scientific">Rhodanobacter denitrificans</name>
    <dbReference type="NCBI Taxonomy" id="666685"/>
    <lineage>
        <taxon>Bacteria</taxon>
        <taxon>Pseudomonadati</taxon>
        <taxon>Pseudomonadota</taxon>
        <taxon>Gammaproteobacteria</taxon>
        <taxon>Lysobacterales</taxon>
        <taxon>Rhodanobacteraceae</taxon>
        <taxon>Rhodanobacter</taxon>
    </lineage>
</organism>
<dbReference type="AlphaFoldDB" id="A0A368KAA7"/>
<proteinExistence type="predicted"/>
<protein>
    <submittedName>
        <fullName evidence="1">CPXCG motif-containing cysteine-rich protein</fullName>
    </submittedName>
</protein>
<dbReference type="InterPro" id="IPR017143">
    <property type="entry name" value="UCP037225"/>
</dbReference>
<comment type="caution">
    <text evidence="1">The sequence shown here is derived from an EMBL/GenBank/DDBJ whole genome shotgun (WGS) entry which is preliminary data.</text>
</comment>
<reference evidence="1 2" key="1">
    <citation type="submission" date="2018-05" db="EMBL/GenBank/DDBJ databases">
        <title>Draft genome sequence of Rhodanobacter denitrificans Yn1 isolated from gold copper mine.</title>
        <authorList>
            <person name="Yang N."/>
            <person name="Mazhar H.S."/>
            <person name="Rensing C."/>
        </authorList>
    </citation>
    <scope>NUCLEOTIDE SEQUENCE [LARGE SCALE GENOMIC DNA]</scope>
    <source>
        <strain evidence="1 2">Yn1</strain>
    </source>
</reference>
<dbReference type="InterPro" id="IPR025990">
    <property type="entry name" value="zinc_ribbon_bacterial"/>
</dbReference>
<keyword evidence="2" id="KW-1185">Reference proteome</keyword>
<gene>
    <name evidence="1" type="ORF">DEO45_14365</name>
</gene>
<accession>A0A368KAA7</accession>
<dbReference type="RefSeq" id="WP_114344963.1">
    <property type="nucleotide sequence ID" value="NZ_QFWQ01000009.1"/>
</dbReference>
<dbReference type="OrthoDB" id="9814566at2"/>
<dbReference type="EMBL" id="QFWQ01000009">
    <property type="protein sequence ID" value="RCS28880.1"/>
    <property type="molecule type" value="Genomic_DNA"/>
</dbReference>